<evidence type="ECO:0000313" key="3">
    <source>
        <dbReference type="EnsemblPlants" id="LPERR01G39130.1"/>
    </source>
</evidence>
<dbReference type="HOGENOM" id="CLU_010721_4_1_1"/>
<reference evidence="4" key="2">
    <citation type="submission" date="2013-12" db="EMBL/GenBank/DDBJ databases">
        <authorList>
            <person name="Yu Y."/>
            <person name="Lee S."/>
            <person name="de Baynast K."/>
            <person name="Wissotski M."/>
            <person name="Liu L."/>
            <person name="Talag J."/>
            <person name="Goicoechea J."/>
            <person name="Angelova A."/>
            <person name="Jetty R."/>
            <person name="Kudrna D."/>
            <person name="Golser W."/>
            <person name="Rivera L."/>
            <person name="Zhang J."/>
            <person name="Wing R."/>
        </authorList>
    </citation>
    <scope>NUCLEOTIDE SEQUENCE</scope>
</reference>
<evidence type="ECO:0000313" key="4">
    <source>
        <dbReference type="Proteomes" id="UP000032180"/>
    </source>
</evidence>
<dbReference type="eggNOG" id="ENOG502RYMX">
    <property type="taxonomic scope" value="Eukaryota"/>
</dbReference>
<dbReference type="Gene3D" id="3.80.10.10">
    <property type="entry name" value="Ribonuclease Inhibitor"/>
    <property type="match status" value="1"/>
</dbReference>
<dbReference type="SUPFAM" id="SSF81383">
    <property type="entry name" value="F-box domain"/>
    <property type="match status" value="1"/>
</dbReference>
<evidence type="ECO:0000259" key="1">
    <source>
        <dbReference type="Pfam" id="PF00646"/>
    </source>
</evidence>
<proteinExistence type="predicted"/>
<feature type="domain" description="F-box" evidence="1">
    <location>
        <begin position="45"/>
        <end position="80"/>
    </location>
</feature>
<dbReference type="SUPFAM" id="SSF52047">
    <property type="entry name" value="RNI-like"/>
    <property type="match status" value="1"/>
</dbReference>
<sequence>MGNQDQERRRRQAQSRDGLLDLRAKRKCLPCQQDDISQGAAHIEIPSLPEDIWRHIHSLMSMRDAARAACVSRSFVSSWRCHSNLSFSSKILGLNNNACGEDKLATEYYNIVDHILTRHSGIGIKKLKIEIGLNYSAKGSCYLNNWLQNAVKPGIEELSVMLRYNKKHNFNFPCSLLSNGSGDSVKCLYLSGFSFHPGITFGDLRSLTRLHLSSVCIKDDELSCLLSHSLALELLDIRYCDSITRLKVPCILQRLSHLIVLGCSKLKVIDNEAPNVSSFEFQGYNSVQLSLGETLQMKSLCVERPGYIFHARANLPSIMPNLESLTIDSYQEVAYAPMSCSKFLYLRHLSIRLTGAPFFVAYDYLSLASFINAAPLLETFNLYVWQLDKYNVSIFADAADLRLTREEQHHSLKSVRINAFNSAKSLVELTCHILENTTSLECLTLEAAESCYKNSETGKCVPFGRDISMEGQRGILAIRRYIEPMVPSTVKLHVLEPCSCLAIED</sequence>
<dbReference type="PANTHER" id="PTHR34145:SF43">
    <property type="entry name" value="F-BOX DOMAIN PROTEIN"/>
    <property type="match status" value="1"/>
</dbReference>
<dbReference type="Proteomes" id="UP000032180">
    <property type="component" value="Chromosome 1"/>
</dbReference>
<dbReference type="InterPro" id="IPR032675">
    <property type="entry name" value="LRR_dom_sf"/>
</dbReference>
<dbReference type="AlphaFoldDB" id="A0A0D9VAK6"/>
<dbReference type="Pfam" id="PF00646">
    <property type="entry name" value="F-box"/>
    <property type="match status" value="1"/>
</dbReference>
<accession>A0A0D9VAK6</accession>
<reference evidence="3 4" key="1">
    <citation type="submission" date="2012-08" db="EMBL/GenBank/DDBJ databases">
        <title>Oryza genome evolution.</title>
        <authorList>
            <person name="Wing R.A."/>
        </authorList>
    </citation>
    <scope>NUCLEOTIDE SEQUENCE</scope>
</reference>
<dbReference type="InterPro" id="IPR001810">
    <property type="entry name" value="F-box_dom"/>
</dbReference>
<evidence type="ECO:0000259" key="2">
    <source>
        <dbReference type="Pfam" id="PF23622"/>
    </source>
</evidence>
<dbReference type="InterPro" id="IPR053772">
    <property type="entry name" value="At1g61320/At1g61330-like"/>
</dbReference>
<keyword evidence="4" id="KW-1185">Reference proteome</keyword>
<dbReference type="InterPro" id="IPR055357">
    <property type="entry name" value="LRR_At1g61320_AtMIF1"/>
</dbReference>
<dbReference type="Pfam" id="PF23622">
    <property type="entry name" value="LRR_At1g61320_AtMIF1"/>
    <property type="match status" value="1"/>
</dbReference>
<dbReference type="Gramene" id="LPERR01G39130.1">
    <property type="protein sequence ID" value="LPERR01G39130.1"/>
    <property type="gene ID" value="LPERR01G39130"/>
</dbReference>
<name>A0A0D9VAK6_9ORYZ</name>
<dbReference type="STRING" id="77586.A0A0D9VAK6"/>
<dbReference type="InterPro" id="IPR036047">
    <property type="entry name" value="F-box-like_dom_sf"/>
</dbReference>
<reference evidence="3" key="3">
    <citation type="submission" date="2015-04" db="UniProtKB">
        <authorList>
            <consortium name="EnsemblPlants"/>
        </authorList>
    </citation>
    <scope>IDENTIFICATION</scope>
</reference>
<organism evidence="3 4">
    <name type="scientific">Leersia perrieri</name>
    <dbReference type="NCBI Taxonomy" id="77586"/>
    <lineage>
        <taxon>Eukaryota</taxon>
        <taxon>Viridiplantae</taxon>
        <taxon>Streptophyta</taxon>
        <taxon>Embryophyta</taxon>
        <taxon>Tracheophyta</taxon>
        <taxon>Spermatophyta</taxon>
        <taxon>Magnoliopsida</taxon>
        <taxon>Liliopsida</taxon>
        <taxon>Poales</taxon>
        <taxon>Poaceae</taxon>
        <taxon>BOP clade</taxon>
        <taxon>Oryzoideae</taxon>
        <taxon>Oryzeae</taxon>
        <taxon>Oryzinae</taxon>
        <taxon>Leersia</taxon>
    </lineage>
</organism>
<dbReference type="PANTHER" id="PTHR34145">
    <property type="entry name" value="OS02G0105600 PROTEIN"/>
    <property type="match status" value="1"/>
</dbReference>
<feature type="domain" description="At1g61320/AtMIF1 LRR" evidence="2">
    <location>
        <begin position="115"/>
        <end position="499"/>
    </location>
</feature>
<dbReference type="EnsemblPlants" id="LPERR01G39130.1">
    <property type="protein sequence ID" value="LPERR01G39130.1"/>
    <property type="gene ID" value="LPERR01G39130"/>
</dbReference>
<protein>
    <submittedName>
        <fullName evidence="3">Uncharacterized protein</fullName>
    </submittedName>
</protein>